<dbReference type="EMBL" id="CR378671">
    <property type="protein sequence ID" value="CAG21048.1"/>
    <property type="molecule type" value="Genomic_DNA"/>
</dbReference>
<dbReference type="KEGG" id="ppr:PBPRA2670"/>
<dbReference type="Pfam" id="PF08780">
    <property type="entry name" value="NTase_sub_bind"/>
    <property type="match status" value="1"/>
</dbReference>
<dbReference type="HOGENOM" id="CLU_118479_1_0_6"/>
<dbReference type="SUPFAM" id="SSF81593">
    <property type="entry name" value="Nucleotidyltransferase substrate binding subunit/domain"/>
    <property type="match status" value="1"/>
</dbReference>
<evidence type="ECO:0000313" key="2">
    <source>
        <dbReference type="Proteomes" id="UP000000593"/>
    </source>
</evidence>
<gene>
    <name evidence="1" type="primary">SYNW0574</name>
    <name evidence="1" type="ordered locus">PBPRA2670</name>
</gene>
<name>Q6LNS8_PHOPR</name>
<reference evidence="2" key="1">
    <citation type="journal article" date="2005" name="Science">
        <title>Life at depth: Photobacterium profundum genome sequence and expression analysis.</title>
        <authorList>
            <person name="Vezzi A."/>
            <person name="Campanaro S."/>
            <person name="D'Angelo M."/>
            <person name="Simonato F."/>
            <person name="Vitulo N."/>
            <person name="Lauro F.M."/>
            <person name="Cestaro A."/>
            <person name="Malacrida G."/>
            <person name="Simionati B."/>
            <person name="Cannata N."/>
            <person name="Romualdi C."/>
            <person name="Bartlett D.H."/>
            <person name="Valle G."/>
        </authorList>
    </citation>
    <scope>NUCLEOTIDE SEQUENCE [LARGE SCALE GENOMIC DNA]</scope>
    <source>
        <strain evidence="2">ATCC BAA-1253 / SS9</strain>
    </source>
</reference>
<dbReference type="Gene3D" id="1.20.120.330">
    <property type="entry name" value="Nucleotidyltransferases domain 2"/>
    <property type="match status" value="1"/>
</dbReference>
<sequence length="157" mass="18281">MTTITLMISILMPHFDGRNTMMNPIRWIQRLENYQKANQRLQNACQQDSYTELERAGLIQMFEFTYELSWKTLKDILNFEGYDAASPRAVIRTSLEAGLVNSDECEQLLTALGKRNLLAHTYDENTSLEAERLILKEYAPLLHTIYTRLKEKSCDIQ</sequence>
<evidence type="ECO:0000313" key="1">
    <source>
        <dbReference type="EMBL" id="CAG21048.1"/>
    </source>
</evidence>
<dbReference type="eggNOG" id="COG2445">
    <property type="taxonomic scope" value="Bacteria"/>
</dbReference>
<accession>Q6LNS8</accession>
<dbReference type="STRING" id="298386.PBPRA2670"/>
<protein>
    <recommendedName>
        <fullName evidence="3">Nucleotidyltransferase</fullName>
    </recommendedName>
</protein>
<dbReference type="NCBIfam" id="TIGR01987">
    <property type="entry name" value="HI0074"/>
    <property type="match status" value="1"/>
</dbReference>
<dbReference type="InterPro" id="IPR010235">
    <property type="entry name" value="HepT"/>
</dbReference>
<proteinExistence type="predicted"/>
<evidence type="ECO:0008006" key="3">
    <source>
        <dbReference type="Google" id="ProtNLM"/>
    </source>
</evidence>
<keyword evidence="2" id="KW-1185">Reference proteome</keyword>
<dbReference type="Proteomes" id="UP000000593">
    <property type="component" value="Chromosome 1"/>
</dbReference>
<organism evidence="1 2">
    <name type="scientific">Photobacterium profundum (strain SS9)</name>
    <dbReference type="NCBI Taxonomy" id="298386"/>
    <lineage>
        <taxon>Bacteria</taxon>
        <taxon>Pseudomonadati</taxon>
        <taxon>Pseudomonadota</taxon>
        <taxon>Gammaproteobacteria</taxon>
        <taxon>Vibrionales</taxon>
        <taxon>Vibrionaceae</taxon>
        <taxon>Photobacterium</taxon>
    </lineage>
</organism>
<dbReference type="AlphaFoldDB" id="Q6LNS8"/>